<feature type="domain" description="CBS" evidence="12">
    <location>
        <begin position="217"/>
        <end position="278"/>
    </location>
</feature>
<feature type="transmembrane region" description="Helical" evidence="11">
    <location>
        <begin position="6"/>
        <end position="29"/>
    </location>
</feature>
<organism evidence="14 15">
    <name type="scientific">Propionicimonas paludicola</name>
    <dbReference type="NCBI Taxonomy" id="185243"/>
    <lineage>
        <taxon>Bacteria</taxon>
        <taxon>Bacillati</taxon>
        <taxon>Actinomycetota</taxon>
        <taxon>Actinomycetes</taxon>
        <taxon>Propionibacteriales</taxon>
        <taxon>Nocardioidaceae</taxon>
        <taxon>Propionicimonas</taxon>
    </lineage>
</organism>
<comment type="similarity">
    <text evidence="2">Belongs to the UPF0053 family.</text>
</comment>
<dbReference type="InterPro" id="IPR016169">
    <property type="entry name" value="FAD-bd_PCMH_sub2"/>
</dbReference>
<keyword evidence="7 9" id="KW-0129">CBS domain</keyword>
<dbReference type="SMART" id="SM01091">
    <property type="entry name" value="CorC_HlyC"/>
    <property type="match status" value="1"/>
</dbReference>
<evidence type="ECO:0000256" key="4">
    <source>
        <dbReference type="ARBA" id="ARBA00022692"/>
    </source>
</evidence>
<dbReference type="InterPro" id="IPR002550">
    <property type="entry name" value="CNNM"/>
</dbReference>
<evidence type="ECO:0000313" key="14">
    <source>
        <dbReference type="EMBL" id="PFG15845.1"/>
    </source>
</evidence>
<protein>
    <submittedName>
        <fullName evidence="14">Putative hemolysin</fullName>
    </submittedName>
</protein>
<evidence type="ECO:0000256" key="2">
    <source>
        <dbReference type="ARBA" id="ARBA00006337"/>
    </source>
</evidence>
<evidence type="ECO:0000313" key="15">
    <source>
        <dbReference type="Proteomes" id="UP000226079"/>
    </source>
</evidence>
<dbReference type="RefSeq" id="WP_098459444.1">
    <property type="nucleotide sequence ID" value="NZ_PDJC01000001.1"/>
</dbReference>
<gene>
    <name evidence="14" type="ORF">ATK74_0365</name>
</gene>
<dbReference type="InterPro" id="IPR051676">
    <property type="entry name" value="UPF0053_domain"/>
</dbReference>
<feature type="transmembrane region" description="Helical" evidence="11">
    <location>
        <begin position="135"/>
        <end position="157"/>
    </location>
</feature>
<evidence type="ECO:0000256" key="11">
    <source>
        <dbReference type="SAM" id="Phobius"/>
    </source>
</evidence>
<keyword evidence="8 10" id="KW-0472">Membrane</keyword>
<dbReference type="AlphaFoldDB" id="A0A2A9CP35"/>
<feature type="transmembrane region" description="Helical" evidence="11">
    <location>
        <begin position="103"/>
        <end position="123"/>
    </location>
</feature>
<dbReference type="PANTHER" id="PTHR43099:SF5">
    <property type="entry name" value="HLYC_CORC FAMILY TRANSPORTER"/>
    <property type="match status" value="1"/>
</dbReference>
<keyword evidence="4 10" id="KW-0812">Transmembrane</keyword>
<evidence type="ECO:0000259" key="13">
    <source>
        <dbReference type="PROSITE" id="PS51846"/>
    </source>
</evidence>
<evidence type="ECO:0000256" key="10">
    <source>
        <dbReference type="PROSITE-ProRule" id="PRU01193"/>
    </source>
</evidence>
<keyword evidence="6 10" id="KW-1133">Transmembrane helix</keyword>
<name>A0A2A9CP35_9ACTN</name>
<evidence type="ECO:0000256" key="5">
    <source>
        <dbReference type="ARBA" id="ARBA00022737"/>
    </source>
</evidence>
<dbReference type="Pfam" id="PF01595">
    <property type="entry name" value="CNNM"/>
    <property type="match status" value="1"/>
</dbReference>
<dbReference type="Gene3D" id="3.30.465.10">
    <property type="match status" value="1"/>
</dbReference>
<dbReference type="PROSITE" id="PS51846">
    <property type="entry name" value="CNNM"/>
    <property type="match status" value="1"/>
</dbReference>
<comment type="subcellular location">
    <subcellularLocation>
        <location evidence="1">Cell membrane</location>
        <topology evidence="1">Multi-pass membrane protein</topology>
    </subcellularLocation>
</comment>
<proteinExistence type="inferred from homology"/>
<dbReference type="InterPro" id="IPR036318">
    <property type="entry name" value="FAD-bd_PCMH-like_sf"/>
</dbReference>
<keyword evidence="3" id="KW-1003">Cell membrane</keyword>
<dbReference type="InterPro" id="IPR005170">
    <property type="entry name" value="Transptr-assoc_dom"/>
</dbReference>
<dbReference type="PANTHER" id="PTHR43099">
    <property type="entry name" value="UPF0053 PROTEIN YRKA"/>
    <property type="match status" value="1"/>
</dbReference>
<dbReference type="Pfam" id="PF03471">
    <property type="entry name" value="CorC_HlyC"/>
    <property type="match status" value="1"/>
</dbReference>
<dbReference type="Proteomes" id="UP000226079">
    <property type="component" value="Unassembled WGS sequence"/>
</dbReference>
<comment type="caution">
    <text evidence="14">The sequence shown here is derived from an EMBL/GenBank/DDBJ whole genome shotgun (WGS) entry which is preliminary data.</text>
</comment>
<dbReference type="EMBL" id="PDJC01000001">
    <property type="protein sequence ID" value="PFG15845.1"/>
    <property type="molecule type" value="Genomic_DNA"/>
</dbReference>
<dbReference type="PROSITE" id="PS51371">
    <property type="entry name" value="CBS"/>
    <property type="match status" value="2"/>
</dbReference>
<dbReference type="SUPFAM" id="SSF54631">
    <property type="entry name" value="CBS-domain pair"/>
    <property type="match status" value="1"/>
</dbReference>
<evidence type="ECO:0000256" key="9">
    <source>
        <dbReference type="PROSITE-ProRule" id="PRU00703"/>
    </source>
</evidence>
<evidence type="ECO:0000256" key="1">
    <source>
        <dbReference type="ARBA" id="ARBA00004651"/>
    </source>
</evidence>
<dbReference type="InterPro" id="IPR044751">
    <property type="entry name" value="Ion_transp-like_CBS"/>
</dbReference>
<keyword evidence="5" id="KW-0677">Repeat</keyword>
<dbReference type="SUPFAM" id="SSF56176">
    <property type="entry name" value="FAD-binding/transporter-associated domain-like"/>
    <property type="match status" value="1"/>
</dbReference>
<keyword evidence="15" id="KW-1185">Reference proteome</keyword>
<dbReference type="FunFam" id="3.10.580.10:FF:000002">
    <property type="entry name" value="Magnesium/cobalt efflux protein CorC"/>
    <property type="match status" value="1"/>
</dbReference>
<sequence>MSPIVGDIALIALFIVIGGVFAAAEMALVSLRESQIRQLSGRGQRGRTVANLTSDPNRFLSAVQIGVTLAGFLSAAFGGATLADALSIWLIGLGLPTPLAGPLSLVLVTLVISYFSIVLGELAAKRLAMQRAEAFALALAPLVSTIAWLATPVIWFLGKSTDVVVRVFGGDPKAGREEVTDEELRAMVGSSATLGDEERQIVDEVFAAGEVVLREAMIPRTEVDFLDGDLTVREAYLAVQQATHSRYPVIGEDSDDVLGFVHIRDLAVLDPQQRQAPVRDLVRPVMSLPQSVKILRALSEMRQNKQHLVIVRDEYGGTAGIVTIEDLVEELIGEITDEFDAESEPMRNERDQAELDGLMTLQDFADEFGYVLPEGPYDTVAGFLMAQLGTLPDIGASCQVSLAPVEDGPWMTFELTVAELDGRRAARLKLVNLGPQAAAE</sequence>
<evidence type="ECO:0000256" key="8">
    <source>
        <dbReference type="ARBA" id="ARBA00023136"/>
    </source>
</evidence>
<evidence type="ECO:0000256" key="7">
    <source>
        <dbReference type="ARBA" id="ARBA00023122"/>
    </source>
</evidence>
<dbReference type="Gene3D" id="3.10.580.10">
    <property type="entry name" value="CBS-domain"/>
    <property type="match status" value="1"/>
</dbReference>
<dbReference type="OrthoDB" id="110231at2"/>
<dbReference type="GO" id="GO:0050660">
    <property type="term" value="F:flavin adenine dinucleotide binding"/>
    <property type="evidence" value="ECO:0007669"/>
    <property type="project" value="InterPro"/>
</dbReference>
<evidence type="ECO:0000256" key="3">
    <source>
        <dbReference type="ARBA" id="ARBA00022475"/>
    </source>
</evidence>
<feature type="domain" description="CNNM transmembrane" evidence="13">
    <location>
        <begin position="1"/>
        <end position="202"/>
    </location>
</feature>
<dbReference type="GO" id="GO:0005886">
    <property type="term" value="C:plasma membrane"/>
    <property type="evidence" value="ECO:0007669"/>
    <property type="project" value="UniProtKB-SubCell"/>
</dbReference>
<dbReference type="Pfam" id="PF00571">
    <property type="entry name" value="CBS"/>
    <property type="match status" value="2"/>
</dbReference>
<reference evidence="14 15" key="1">
    <citation type="submission" date="2017-10" db="EMBL/GenBank/DDBJ databases">
        <title>Sequencing the genomes of 1000 actinobacteria strains.</title>
        <authorList>
            <person name="Klenk H.-P."/>
        </authorList>
    </citation>
    <scope>NUCLEOTIDE SEQUENCE [LARGE SCALE GENOMIC DNA]</scope>
    <source>
        <strain evidence="14 15">DSM 15597</strain>
    </source>
</reference>
<dbReference type="InterPro" id="IPR000644">
    <property type="entry name" value="CBS_dom"/>
</dbReference>
<feature type="domain" description="CBS" evidence="12">
    <location>
        <begin position="281"/>
        <end position="338"/>
    </location>
</feature>
<dbReference type="CDD" id="cd04590">
    <property type="entry name" value="CBS_pair_CorC_HlyC_assoc"/>
    <property type="match status" value="1"/>
</dbReference>
<evidence type="ECO:0000256" key="6">
    <source>
        <dbReference type="ARBA" id="ARBA00022989"/>
    </source>
</evidence>
<feature type="transmembrane region" description="Helical" evidence="11">
    <location>
        <begin position="67"/>
        <end position="91"/>
    </location>
</feature>
<evidence type="ECO:0000259" key="12">
    <source>
        <dbReference type="PROSITE" id="PS51371"/>
    </source>
</evidence>
<accession>A0A2A9CP35</accession>
<dbReference type="InterPro" id="IPR046342">
    <property type="entry name" value="CBS_dom_sf"/>
</dbReference>